<reference evidence="1 2" key="1">
    <citation type="journal article" date="2016" name="Nat. Commun.">
        <title>Thousands of microbial genomes shed light on interconnected biogeochemical processes in an aquifer system.</title>
        <authorList>
            <person name="Anantharaman K."/>
            <person name="Brown C.T."/>
            <person name="Hug L.A."/>
            <person name="Sharon I."/>
            <person name="Castelle C.J."/>
            <person name="Probst A.J."/>
            <person name="Thomas B.C."/>
            <person name="Singh A."/>
            <person name="Wilkins M.J."/>
            <person name="Karaoz U."/>
            <person name="Brodie E.L."/>
            <person name="Williams K.H."/>
            <person name="Hubbard S.S."/>
            <person name="Banfield J.F."/>
        </authorList>
    </citation>
    <scope>NUCLEOTIDE SEQUENCE [LARGE SCALE GENOMIC DNA]</scope>
</reference>
<dbReference type="Proteomes" id="UP000178750">
    <property type="component" value="Unassembled WGS sequence"/>
</dbReference>
<comment type="caution">
    <text evidence="1">The sequence shown here is derived from an EMBL/GenBank/DDBJ whole genome shotgun (WGS) entry which is preliminary data.</text>
</comment>
<dbReference type="EMBL" id="MGGF01000049">
    <property type="protein sequence ID" value="OGM21015.1"/>
    <property type="molecule type" value="Genomic_DNA"/>
</dbReference>
<proteinExistence type="predicted"/>
<dbReference type="AlphaFoldDB" id="A0A1F7Y399"/>
<protein>
    <submittedName>
        <fullName evidence="1">Uncharacterized protein</fullName>
    </submittedName>
</protein>
<name>A0A1F7Y399_9BACT</name>
<evidence type="ECO:0000313" key="2">
    <source>
        <dbReference type="Proteomes" id="UP000178750"/>
    </source>
</evidence>
<gene>
    <name evidence="1" type="ORF">A2863_01095</name>
</gene>
<accession>A0A1F7Y399</accession>
<sequence length="263" mass="29827">MTYKESEDNNSSPVDWGKLVGEQARRLQLEKAAKEAIEKESHEKAVRFLREVGAIELLTQIRDQIWKAGTVITVIADRFGNGYNPSFWWAYKSEDELGYIPNNWTYDDLYRKQYKEREEPVGEACSALCLAWEEETWVGAGYGEKGHPGGPIIVQADDPIVIRCAYLGTEGKYALGVARGGMKRYLNGNEALLSITRATAFGVVPDVERPEIGLNSTFFIPEEPNPRERLIKELAKKVLTTEDYSRKKETEVHSFSPVIKLYE</sequence>
<organism evidence="1 2">
    <name type="scientific">Candidatus Woesebacteria bacterium RIFCSPHIGHO2_01_FULL_38_9b</name>
    <dbReference type="NCBI Taxonomy" id="1802493"/>
    <lineage>
        <taxon>Bacteria</taxon>
        <taxon>Candidatus Woeseibacteriota</taxon>
    </lineage>
</organism>
<evidence type="ECO:0000313" key="1">
    <source>
        <dbReference type="EMBL" id="OGM21015.1"/>
    </source>
</evidence>